<sequence length="202" mass="22328">MAGYVGGAYGRLARRYTAFGPAPRVLFARFTEAPDSDTARGCVALALRLRDGLESDFGLDLEFYSIQYVPCLFHRFCPVVMRAVSDRFADVFASFDSPLRAAGLGRARWEKSRSQALLVHLKARPPSWSLVAKLAVHKRAHVSRKLNLNQFAHADYTVKAAAKCIADVAARAPAQGDAFWDRATALEQRAQHWLYAGSLLVS</sequence>
<name>A0ABN9RLU0_9DINO</name>
<evidence type="ECO:0000313" key="2">
    <source>
        <dbReference type="Proteomes" id="UP001189429"/>
    </source>
</evidence>
<accession>A0ABN9RLU0</accession>
<dbReference type="Proteomes" id="UP001189429">
    <property type="component" value="Unassembled WGS sequence"/>
</dbReference>
<comment type="caution">
    <text evidence="1">The sequence shown here is derived from an EMBL/GenBank/DDBJ whole genome shotgun (WGS) entry which is preliminary data.</text>
</comment>
<gene>
    <name evidence="1" type="ORF">PCOR1329_LOCUS21193</name>
</gene>
<evidence type="ECO:0000313" key="1">
    <source>
        <dbReference type="EMBL" id="CAK0819116.1"/>
    </source>
</evidence>
<reference evidence="1" key="1">
    <citation type="submission" date="2023-10" db="EMBL/GenBank/DDBJ databases">
        <authorList>
            <person name="Chen Y."/>
            <person name="Shah S."/>
            <person name="Dougan E. K."/>
            <person name="Thang M."/>
            <person name="Chan C."/>
        </authorList>
    </citation>
    <scope>NUCLEOTIDE SEQUENCE [LARGE SCALE GENOMIC DNA]</scope>
</reference>
<evidence type="ECO:0008006" key="3">
    <source>
        <dbReference type="Google" id="ProtNLM"/>
    </source>
</evidence>
<organism evidence="1 2">
    <name type="scientific">Prorocentrum cordatum</name>
    <dbReference type="NCBI Taxonomy" id="2364126"/>
    <lineage>
        <taxon>Eukaryota</taxon>
        <taxon>Sar</taxon>
        <taxon>Alveolata</taxon>
        <taxon>Dinophyceae</taxon>
        <taxon>Prorocentrales</taxon>
        <taxon>Prorocentraceae</taxon>
        <taxon>Prorocentrum</taxon>
    </lineage>
</organism>
<dbReference type="EMBL" id="CAUYUJ010006947">
    <property type="protein sequence ID" value="CAK0819116.1"/>
    <property type="molecule type" value="Genomic_DNA"/>
</dbReference>
<proteinExistence type="predicted"/>
<keyword evidence="2" id="KW-1185">Reference proteome</keyword>
<protein>
    <recommendedName>
        <fullName evidence="3">DNA-directed DNA polymerase</fullName>
    </recommendedName>
</protein>